<evidence type="ECO:0000313" key="3">
    <source>
        <dbReference type="Proteomes" id="UP000886998"/>
    </source>
</evidence>
<dbReference type="AlphaFoldDB" id="A0A8X6XRH4"/>
<reference evidence="2" key="1">
    <citation type="submission" date="2020-08" db="EMBL/GenBank/DDBJ databases">
        <title>Multicomponent nature underlies the extraordinary mechanical properties of spider dragline silk.</title>
        <authorList>
            <person name="Kono N."/>
            <person name="Nakamura H."/>
            <person name="Mori M."/>
            <person name="Yoshida Y."/>
            <person name="Ohtoshi R."/>
            <person name="Malay A.D."/>
            <person name="Moran D.A.P."/>
            <person name="Tomita M."/>
            <person name="Numata K."/>
            <person name="Arakawa K."/>
        </authorList>
    </citation>
    <scope>NUCLEOTIDE SEQUENCE</scope>
</reference>
<dbReference type="EMBL" id="BMAV01012150">
    <property type="protein sequence ID" value="GFY58550.1"/>
    <property type="molecule type" value="Genomic_DNA"/>
</dbReference>
<keyword evidence="3" id="KW-1185">Reference proteome</keyword>
<protein>
    <submittedName>
        <fullName evidence="2">Uncharacterized protein</fullName>
    </submittedName>
</protein>
<accession>A0A8X6XRH4</accession>
<feature type="region of interest" description="Disordered" evidence="1">
    <location>
        <begin position="163"/>
        <end position="190"/>
    </location>
</feature>
<gene>
    <name evidence="2" type="ORF">TNIN_198141</name>
</gene>
<evidence type="ECO:0000313" key="2">
    <source>
        <dbReference type="EMBL" id="GFY58550.1"/>
    </source>
</evidence>
<evidence type="ECO:0000256" key="1">
    <source>
        <dbReference type="SAM" id="MobiDB-lite"/>
    </source>
</evidence>
<dbReference type="Proteomes" id="UP000886998">
    <property type="component" value="Unassembled WGS sequence"/>
</dbReference>
<name>A0A8X6XRH4_9ARAC</name>
<organism evidence="2 3">
    <name type="scientific">Trichonephila inaurata madagascariensis</name>
    <dbReference type="NCBI Taxonomy" id="2747483"/>
    <lineage>
        <taxon>Eukaryota</taxon>
        <taxon>Metazoa</taxon>
        <taxon>Ecdysozoa</taxon>
        <taxon>Arthropoda</taxon>
        <taxon>Chelicerata</taxon>
        <taxon>Arachnida</taxon>
        <taxon>Araneae</taxon>
        <taxon>Araneomorphae</taxon>
        <taxon>Entelegynae</taxon>
        <taxon>Araneoidea</taxon>
        <taxon>Nephilidae</taxon>
        <taxon>Trichonephila</taxon>
        <taxon>Trichonephila inaurata</taxon>
    </lineage>
</organism>
<sequence>MRFKILLPNQHYLLAAIVGTDGKIYFRLVDVGALLGRSNVYKFTKHFDTFWDSRQRCVAGPQALSSHDAKSQCGLGSGGGSRQSVCRELLARSRLSVPRSVLVRKWVQDFIEKVQDMRRMQSKTSLVARVPVESPPVERPADPLIDFLVNEIEVTSSIPTPPLITRCDKSTQTDPPSFQTAWKEAHGTVQ</sequence>
<proteinExistence type="predicted"/>
<comment type="caution">
    <text evidence="2">The sequence shown here is derived from an EMBL/GenBank/DDBJ whole genome shotgun (WGS) entry which is preliminary data.</text>
</comment>